<keyword evidence="2" id="KW-0902">Two-component regulatory system</keyword>
<dbReference type="SMART" id="SM00448">
    <property type="entry name" value="REC"/>
    <property type="match status" value="1"/>
</dbReference>
<evidence type="ECO:0000313" key="6">
    <source>
        <dbReference type="Proteomes" id="UP000030428"/>
    </source>
</evidence>
<evidence type="ECO:0000256" key="1">
    <source>
        <dbReference type="ARBA" id="ARBA00022553"/>
    </source>
</evidence>
<gene>
    <name evidence="5" type="ORF">PN36_00850</name>
</gene>
<feature type="modified residue" description="4-aspartylphosphate" evidence="3">
    <location>
        <position position="66"/>
    </location>
</feature>
<reference evidence="5 6" key="1">
    <citation type="journal article" date="2016" name="Front. Microbiol.">
        <title>Single-Cell (Meta-)Genomics of a Dimorphic Candidatus Thiomargarita nelsonii Reveals Genomic Plasticity.</title>
        <authorList>
            <person name="Flood B.E."/>
            <person name="Fliss P."/>
            <person name="Jones D.S."/>
            <person name="Dick G.J."/>
            <person name="Jain S."/>
            <person name="Kaster A.K."/>
            <person name="Winkel M."/>
            <person name="Mussmann M."/>
            <person name="Bailey J."/>
        </authorList>
    </citation>
    <scope>NUCLEOTIDE SEQUENCE [LARGE SCALE GENOMIC DNA]</scope>
    <source>
        <strain evidence="5">Hydrate Ridge</strain>
    </source>
</reference>
<protein>
    <recommendedName>
        <fullName evidence="4">Response regulatory domain-containing protein</fullName>
    </recommendedName>
</protein>
<dbReference type="Pfam" id="PF00072">
    <property type="entry name" value="Response_reg"/>
    <property type="match status" value="1"/>
</dbReference>
<evidence type="ECO:0000256" key="2">
    <source>
        <dbReference type="ARBA" id="ARBA00023012"/>
    </source>
</evidence>
<dbReference type="Gene3D" id="3.40.50.2300">
    <property type="match status" value="1"/>
</dbReference>
<evidence type="ECO:0000313" key="5">
    <source>
        <dbReference type="EMBL" id="TGO03747.1"/>
    </source>
</evidence>
<accession>A0A4E0QT04</accession>
<evidence type="ECO:0000259" key="4">
    <source>
        <dbReference type="PROSITE" id="PS50110"/>
    </source>
</evidence>
<comment type="caution">
    <text evidence="5">The sequence shown here is derived from an EMBL/GenBank/DDBJ whole genome shotgun (WGS) entry which is preliminary data.</text>
</comment>
<dbReference type="AlphaFoldDB" id="A0A4E0QT04"/>
<dbReference type="PANTHER" id="PTHR44591:SF14">
    <property type="entry name" value="PROTEIN PILG"/>
    <property type="match status" value="1"/>
</dbReference>
<keyword evidence="1 3" id="KW-0597">Phosphoprotein</keyword>
<dbReference type="InterPro" id="IPR050595">
    <property type="entry name" value="Bact_response_regulator"/>
</dbReference>
<feature type="domain" description="Response regulatory" evidence="4">
    <location>
        <begin position="17"/>
        <end position="133"/>
    </location>
</feature>
<dbReference type="PROSITE" id="PS50110">
    <property type="entry name" value="RESPONSE_REGULATORY"/>
    <property type="match status" value="1"/>
</dbReference>
<organism evidence="5 6">
    <name type="scientific">Candidatus Thiomargarita nelsonii</name>
    <dbReference type="NCBI Taxonomy" id="1003181"/>
    <lineage>
        <taxon>Bacteria</taxon>
        <taxon>Pseudomonadati</taxon>
        <taxon>Pseudomonadota</taxon>
        <taxon>Gammaproteobacteria</taxon>
        <taxon>Thiotrichales</taxon>
        <taxon>Thiotrichaceae</taxon>
        <taxon>Thiomargarita</taxon>
    </lineage>
</organism>
<dbReference type="PANTHER" id="PTHR44591">
    <property type="entry name" value="STRESS RESPONSE REGULATOR PROTEIN 1"/>
    <property type="match status" value="1"/>
</dbReference>
<dbReference type="InterPro" id="IPR011006">
    <property type="entry name" value="CheY-like_superfamily"/>
</dbReference>
<evidence type="ECO:0000256" key="3">
    <source>
        <dbReference type="PROSITE-ProRule" id="PRU00169"/>
    </source>
</evidence>
<dbReference type="Proteomes" id="UP000030428">
    <property type="component" value="Unassembled WGS sequence"/>
</dbReference>
<dbReference type="GO" id="GO:0000160">
    <property type="term" value="P:phosphorelay signal transduction system"/>
    <property type="evidence" value="ECO:0007669"/>
    <property type="project" value="UniProtKB-KW"/>
</dbReference>
<dbReference type="SUPFAM" id="SSF52172">
    <property type="entry name" value="CheY-like"/>
    <property type="match status" value="1"/>
</dbReference>
<sequence length="140" mass="15484">MDLVTQGVQTTKASGIKALVVDDSLPVRKAMELQLGLYGMALDFAETGEEALDYIQENIYDIIFLDVMLPGVDGLKVCKQIKSHKLSKKTPVVMLTGKDSRIDKIKGTMAGANEYLTKPVQQEQLKEVIKQFLPQTVISK</sequence>
<dbReference type="CDD" id="cd17574">
    <property type="entry name" value="REC_OmpR"/>
    <property type="match status" value="1"/>
</dbReference>
<name>A0A4E0QT04_9GAMM</name>
<keyword evidence="6" id="KW-1185">Reference proteome</keyword>
<dbReference type="EMBL" id="JSZA02000002">
    <property type="protein sequence ID" value="TGO03747.1"/>
    <property type="molecule type" value="Genomic_DNA"/>
</dbReference>
<dbReference type="InterPro" id="IPR001789">
    <property type="entry name" value="Sig_transdc_resp-reg_receiver"/>
</dbReference>
<proteinExistence type="predicted"/>